<dbReference type="EMBL" id="JH817710">
    <property type="protein sequence ID" value="EKC27343.1"/>
    <property type="molecule type" value="Genomic_DNA"/>
</dbReference>
<proteinExistence type="predicted"/>
<feature type="compositionally biased region" description="Basic and acidic residues" evidence="1">
    <location>
        <begin position="205"/>
        <end position="214"/>
    </location>
</feature>
<feature type="compositionally biased region" description="Basic and acidic residues" evidence="1">
    <location>
        <begin position="466"/>
        <end position="489"/>
    </location>
</feature>
<evidence type="ECO:0000256" key="1">
    <source>
        <dbReference type="SAM" id="MobiDB-lite"/>
    </source>
</evidence>
<feature type="compositionally biased region" description="Basic and acidic residues" evidence="1">
    <location>
        <begin position="234"/>
        <end position="245"/>
    </location>
</feature>
<feature type="compositionally biased region" description="Basic and acidic residues" evidence="1">
    <location>
        <begin position="357"/>
        <end position="366"/>
    </location>
</feature>
<feature type="compositionally biased region" description="Basic and acidic residues" evidence="1">
    <location>
        <begin position="405"/>
        <end position="421"/>
    </location>
</feature>
<gene>
    <name evidence="4" type="ORF">CGI_10010367</name>
</gene>
<sequence length="643" mass="72894">MDGTIGHRWLLCGLLALPGVSALDVGVDGIIGSTIAAGFMLVAIVIVSAILCYKYSASREPPKPRYRKPLPKPKYDMNGNAPNGIPMQTMVPNGIMGTPHGTQRSTRSKHIGSHRGAPGPLRFSVAPPGLYRSMMAPYFMQPPYQQIIYIDESDDDENSVRSTMREHKNRYRRSYFSTSKDPSSKIEIKDHSRKDKYKPRISNGEIKRDPEHRSRSSSNASYPRPQWEVESTEEQIKFSDEEAGKKSPKRNRRSKSPEKHSSPRPRSQSPENAVPLRKSTKLDTSTRMSNTSNDVRQIDDIFSGVHAEPTAGDIIYREVDNSPKQTTPRKSFREEERKEVEEPSTSEYAMVIKPSQRIRESTRSSEGDESAMYASVIKPTTSVGYDGGRDNPLRQSMSNQLEDIIQSRHDGKPTEFDRSYNEEEDDETEVKEIPQYPRKTYSLSQSERRDISSQKDRLGFSPLSKTTRDYRGEQDDFAFDRDYPREDRPVTPPVDIPSEPVSPRESFNRPDRSSVYPKRPETPPFDAVETPRVSTTERPPTPPFDAETDRSTKEKKSPLFPPTESRGPPDMKTAFSNQVLRELQQRHRGASIDADDDDDDGSNSRAVNFSAAPPEIIPRSEPNSPQCKQSTNRWRCIYPSIRC</sequence>
<feature type="compositionally biased region" description="Polar residues" evidence="1">
    <location>
        <begin position="282"/>
        <end position="295"/>
    </location>
</feature>
<organism evidence="4">
    <name type="scientific">Magallana gigas</name>
    <name type="common">Pacific oyster</name>
    <name type="synonym">Crassostrea gigas</name>
    <dbReference type="NCBI Taxonomy" id="29159"/>
    <lineage>
        <taxon>Eukaryota</taxon>
        <taxon>Metazoa</taxon>
        <taxon>Spiralia</taxon>
        <taxon>Lophotrochozoa</taxon>
        <taxon>Mollusca</taxon>
        <taxon>Bivalvia</taxon>
        <taxon>Autobranchia</taxon>
        <taxon>Pteriomorphia</taxon>
        <taxon>Ostreida</taxon>
        <taxon>Ostreoidea</taxon>
        <taxon>Ostreidae</taxon>
        <taxon>Magallana</taxon>
    </lineage>
</organism>
<feature type="compositionally biased region" description="Basic and acidic residues" evidence="1">
    <location>
        <begin position="182"/>
        <end position="193"/>
    </location>
</feature>
<keyword evidence="2" id="KW-0812">Transmembrane</keyword>
<dbReference type="InParanoid" id="K1Q083"/>
<feature type="compositionally biased region" description="Basic and acidic residues" evidence="1">
    <location>
        <begin position="547"/>
        <end position="557"/>
    </location>
</feature>
<feature type="region of interest" description="Disordered" evidence="1">
    <location>
        <begin position="155"/>
        <end position="631"/>
    </location>
</feature>
<dbReference type="HOGENOM" id="CLU_425949_0_0_1"/>
<feature type="compositionally biased region" description="Polar residues" evidence="1">
    <location>
        <begin position="621"/>
        <end position="631"/>
    </location>
</feature>
<reference evidence="4" key="1">
    <citation type="journal article" date="2012" name="Nature">
        <title>The oyster genome reveals stress adaptation and complexity of shell formation.</title>
        <authorList>
            <person name="Zhang G."/>
            <person name="Fang X."/>
            <person name="Guo X."/>
            <person name="Li L."/>
            <person name="Luo R."/>
            <person name="Xu F."/>
            <person name="Yang P."/>
            <person name="Zhang L."/>
            <person name="Wang X."/>
            <person name="Qi H."/>
            <person name="Xiong Z."/>
            <person name="Que H."/>
            <person name="Xie Y."/>
            <person name="Holland P.W."/>
            <person name="Paps J."/>
            <person name="Zhu Y."/>
            <person name="Wu F."/>
            <person name="Chen Y."/>
            <person name="Wang J."/>
            <person name="Peng C."/>
            <person name="Meng J."/>
            <person name="Yang L."/>
            <person name="Liu J."/>
            <person name="Wen B."/>
            <person name="Zhang N."/>
            <person name="Huang Z."/>
            <person name="Zhu Q."/>
            <person name="Feng Y."/>
            <person name="Mount A."/>
            <person name="Hedgecock D."/>
            <person name="Xu Z."/>
            <person name="Liu Y."/>
            <person name="Domazet-Loso T."/>
            <person name="Du Y."/>
            <person name="Sun X."/>
            <person name="Zhang S."/>
            <person name="Liu B."/>
            <person name="Cheng P."/>
            <person name="Jiang X."/>
            <person name="Li J."/>
            <person name="Fan D."/>
            <person name="Wang W."/>
            <person name="Fu W."/>
            <person name="Wang T."/>
            <person name="Wang B."/>
            <person name="Zhang J."/>
            <person name="Peng Z."/>
            <person name="Li Y."/>
            <person name="Li N."/>
            <person name="Wang J."/>
            <person name="Chen M."/>
            <person name="He Y."/>
            <person name="Tan F."/>
            <person name="Song X."/>
            <person name="Zheng Q."/>
            <person name="Huang R."/>
            <person name="Yang H."/>
            <person name="Du X."/>
            <person name="Chen L."/>
            <person name="Yang M."/>
            <person name="Gaffney P.M."/>
            <person name="Wang S."/>
            <person name="Luo L."/>
            <person name="She Z."/>
            <person name="Ming Y."/>
            <person name="Huang W."/>
            <person name="Zhang S."/>
            <person name="Huang B."/>
            <person name="Zhang Y."/>
            <person name="Qu T."/>
            <person name="Ni P."/>
            <person name="Miao G."/>
            <person name="Wang J."/>
            <person name="Wang Q."/>
            <person name="Steinberg C.E."/>
            <person name="Wang H."/>
            <person name="Li N."/>
            <person name="Qian L."/>
            <person name="Zhang G."/>
            <person name="Li Y."/>
            <person name="Yang H."/>
            <person name="Liu X."/>
            <person name="Wang J."/>
            <person name="Yin Y."/>
            <person name="Wang J."/>
        </authorList>
    </citation>
    <scope>NUCLEOTIDE SEQUENCE [LARGE SCALE GENOMIC DNA]</scope>
    <source>
        <strain evidence="4">05x7-T-G4-1.051#20</strain>
    </source>
</reference>
<keyword evidence="2" id="KW-0472">Membrane</keyword>
<evidence type="ECO:0000256" key="2">
    <source>
        <dbReference type="SAM" id="Phobius"/>
    </source>
</evidence>
<dbReference type="AlphaFoldDB" id="K1Q083"/>
<protein>
    <submittedName>
        <fullName evidence="4">Uncharacterized protein</fullName>
    </submittedName>
</protein>
<feature type="compositionally biased region" description="Basic and acidic residues" evidence="1">
    <location>
        <begin position="446"/>
        <end position="458"/>
    </location>
</feature>
<keyword evidence="3" id="KW-0732">Signal</keyword>
<feature type="signal peptide" evidence="3">
    <location>
        <begin position="1"/>
        <end position="22"/>
    </location>
</feature>
<feature type="transmembrane region" description="Helical" evidence="2">
    <location>
        <begin position="32"/>
        <end position="53"/>
    </location>
</feature>
<evidence type="ECO:0000313" key="4">
    <source>
        <dbReference type="EMBL" id="EKC27343.1"/>
    </source>
</evidence>
<feature type="compositionally biased region" description="Basic and acidic residues" evidence="1">
    <location>
        <begin position="331"/>
        <end position="341"/>
    </location>
</feature>
<evidence type="ECO:0000256" key="3">
    <source>
        <dbReference type="SAM" id="SignalP"/>
    </source>
</evidence>
<feature type="region of interest" description="Disordered" evidence="1">
    <location>
        <begin position="100"/>
        <end position="119"/>
    </location>
</feature>
<name>K1Q083_MAGGI</name>
<accession>K1Q083</accession>
<keyword evidence="2" id="KW-1133">Transmembrane helix</keyword>
<feature type="chain" id="PRO_5043892940" evidence="3">
    <location>
        <begin position="23"/>
        <end position="643"/>
    </location>
</feature>